<dbReference type="InterPro" id="IPR041588">
    <property type="entry name" value="Integrase_H2C2"/>
</dbReference>
<dbReference type="WBParaSite" id="nRc.2.0.1.t02979-RA">
    <property type="protein sequence ID" value="nRc.2.0.1.t02979-RA"/>
    <property type="gene ID" value="nRc.2.0.1.g02979"/>
</dbReference>
<evidence type="ECO:0000313" key="2">
    <source>
        <dbReference type="Proteomes" id="UP000887565"/>
    </source>
</evidence>
<accession>A0A915HMS0</accession>
<dbReference type="Pfam" id="PF17921">
    <property type="entry name" value="Integrase_H2C2"/>
    <property type="match status" value="1"/>
</dbReference>
<reference evidence="3" key="1">
    <citation type="submission" date="2022-11" db="UniProtKB">
        <authorList>
            <consortium name="WormBaseParasite"/>
        </authorList>
    </citation>
    <scope>IDENTIFICATION</scope>
</reference>
<protein>
    <submittedName>
        <fullName evidence="3">Integrase zinc-binding domain-containing protein</fullName>
    </submittedName>
</protein>
<dbReference type="AlphaFoldDB" id="A0A915HMS0"/>
<sequence>KDDRDKTPIPNTENLTAKIFHKDFHPAGAISAPNLRVPNILPAAASPPMEVDADVNAITRAMTKKTISQPTLPDSMPLIADYTPPPVEAITIASDEKVKQAQATDPAIAKIIATLRTENAVKHPPVFFTEDGLLYHQIKDNRQLVVPASMVDQTLHQFHGAKILNHQGSSRTLAAIKAHFWWPRMEENIRDWI</sequence>
<evidence type="ECO:0000259" key="1">
    <source>
        <dbReference type="Pfam" id="PF17921"/>
    </source>
</evidence>
<evidence type="ECO:0000313" key="3">
    <source>
        <dbReference type="WBParaSite" id="nRc.2.0.1.t02979-RA"/>
    </source>
</evidence>
<dbReference type="FunFam" id="1.10.340.70:FF:000001">
    <property type="entry name" value="Retrovirus-related Pol polyprotein from transposon gypsy-like Protein"/>
    <property type="match status" value="1"/>
</dbReference>
<name>A0A915HMS0_ROMCU</name>
<proteinExistence type="predicted"/>
<organism evidence="2 3">
    <name type="scientific">Romanomermis culicivorax</name>
    <name type="common">Nematode worm</name>
    <dbReference type="NCBI Taxonomy" id="13658"/>
    <lineage>
        <taxon>Eukaryota</taxon>
        <taxon>Metazoa</taxon>
        <taxon>Ecdysozoa</taxon>
        <taxon>Nematoda</taxon>
        <taxon>Enoplea</taxon>
        <taxon>Dorylaimia</taxon>
        <taxon>Mermithida</taxon>
        <taxon>Mermithoidea</taxon>
        <taxon>Mermithidae</taxon>
        <taxon>Romanomermis</taxon>
    </lineage>
</organism>
<feature type="domain" description="Integrase zinc-binding" evidence="1">
    <location>
        <begin position="146"/>
        <end position="193"/>
    </location>
</feature>
<keyword evidence="2" id="KW-1185">Reference proteome</keyword>
<dbReference type="Gene3D" id="1.10.340.70">
    <property type="match status" value="1"/>
</dbReference>
<dbReference type="Proteomes" id="UP000887565">
    <property type="component" value="Unplaced"/>
</dbReference>